<organism evidence="2 3">
    <name type="scientific">Tistrella mobilis</name>
    <dbReference type="NCBI Taxonomy" id="171437"/>
    <lineage>
        <taxon>Bacteria</taxon>
        <taxon>Pseudomonadati</taxon>
        <taxon>Pseudomonadota</taxon>
        <taxon>Alphaproteobacteria</taxon>
        <taxon>Geminicoccales</taxon>
        <taxon>Geminicoccaceae</taxon>
        <taxon>Tistrella</taxon>
    </lineage>
</organism>
<dbReference type="EMBL" id="LPZR01000220">
    <property type="protein sequence ID" value="KYO49665.1"/>
    <property type="molecule type" value="Genomic_DNA"/>
</dbReference>
<gene>
    <name evidence="2" type="ORF">AUP44_16475</name>
</gene>
<dbReference type="Proteomes" id="UP000075787">
    <property type="component" value="Unassembled WGS sequence"/>
</dbReference>
<comment type="caution">
    <text evidence="2">The sequence shown here is derived from an EMBL/GenBank/DDBJ whole genome shotgun (WGS) entry which is preliminary data.</text>
</comment>
<feature type="domain" description="Phage tail collar" evidence="1">
    <location>
        <begin position="9"/>
        <end position="61"/>
    </location>
</feature>
<dbReference type="Gene3D" id="3.90.1340.10">
    <property type="entry name" value="Phage tail collar domain"/>
    <property type="match status" value="1"/>
</dbReference>
<evidence type="ECO:0000313" key="2">
    <source>
        <dbReference type="EMBL" id="KYO49665.1"/>
    </source>
</evidence>
<reference evidence="2 3" key="1">
    <citation type="submission" date="2015-12" db="EMBL/GenBank/DDBJ databases">
        <title>Genome sequence of Tistrella mobilis MCCC 1A02139.</title>
        <authorList>
            <person name="Lu L."/>
            <person name="Lai Q."/>
            <person name="Shao Z."/>
            <person name="Qian P."/>
        </authorList>
    </citation>
    <scope>NUCLEOTIDE SEQUENCE [LARGE SCALE GENOMIC DNA]</scope>
    <source>
        <strain evidence="2 3">MCCC 1A02139</strain>
    </source>
</reference>
<dbReference type="InterPro" id="IPR037053">
    <property type="entry name" value="Phage_tail_collar_dom_sf"/>
</dbReference>
<dbReference type="GeneID" id="97240748"/>
<dbReference type="InterPro" id="IPR011083">
    <property type="entry name" value="Phage_tail_collar_dom"/>
</dbReference>
<name>A0A162JQN8_9PROT</name>
<accession>A0A162JQN8</accession>
<evidence type="ECO:0000313" key="3">
    <source>
        <dbReference type="Proteomes" id="UP000075787"/>
    </source>
</evidence>
<protein>
    <recommendedName>
        <fullName evidence="1">Phage tail collar domain-containing protein</fullName>
    </recommendedName>
</protein>
<dbReference type="OrthoDB" id="9810174at2"/>
<dbReference type="Pfam" id="PF07484">
    <property type="entry name" value="Collar"/>
    <property type="match status" value="1"/>
</dbReference>
<dbReference type="AlphaFoldDB" id="A0A162JQN8"/>
<proteinExistence type="predicted"/>
<dbReference type="SUPFAM" id="SSF88874">
    <property type="entry name" value="Receptor-binding domain of short tail fibre protein gp12"/>
    <property type="match status" value="1"/>
</dbReference>
<sequence length="197" mass="20164">MNPYIGLCMHWAPNFAPRNWAYCANQLMAISQNTALFSLIGTTYGGNGIQTFALPDLRGRAGLAAGRSTTGTIYAEGEVAGTDQTTLLMTNMPAHTHAVSPVTGTLPATATQADTNGPATGLAFGMAHTTFDNGGIEVSVPVNAYAAGPADVTSAAGASGGTVTFGVTGHNAQTPITQPYLGLNIIIAMYGIFPPRS</sequence>
<evidence type="ECO:0000259" key="1">
    <source>
        <dbReference type="Pfam" id="PF07484"/>
    </source>
</evidence>
<dbReference type="RefSeq" id="WP_062769934.1">
    <property type="nucleotide sequence ID" value="NZ_CP121013.1"/>
</dbReference>